<evidence type="ECO:0000256" key="3">
    <source>
        <dbReference type="SAM" id="SignalP"/>
    </source>
</evidence>
<feature type="transmembrane region" description="Helical" evidence="2">
    <location>
        <begin position="137"/>
        <end position="156"/>
    </location>
</feature>
<keyword evidence="2" id="KW-0472">Membrane</keyword>
<name>A0A7I4XWZ4_HAECO</name>
<feature type="signal peptide" evidence="3">
    <location>
        <begin position="1"/>
        <end position="22"/>
    </location>
</feature>
<dbReference type="OrthoDB" id="10588535at2759"/>
<protein>
    <submittedName>
        <fullName evidence="5">Cytochrome b5 heme-binding domain-containing protein</fullName>
    </submittedName>
</protein>
<proteinExistence type="predicted"/>
<feature type="region of interest" description="Disordered" evidence="1">
    <location>
        <begin position="186"/>
        <end position="222"/>
    </location>
</feature>
<accession>A0A7I4XWZ4</accession>
<keyword evidence="2" id="KW-0812">Transmembrane</keyword>
<keyword evidence="2" id="KW-1133">Transmembrane helix</keyword>
<feature type="compositionally biased region" description="Polar residues" evidence="1">
    <location>
        <begin position="198"/>
        <end position="216"/>
    </location>
</feature>
<evidence type="ECO:0000256" key="2">
    <source>
        <dbReference type="SAM" id="Phobius"/>
    </source>
</evidence>
<evidence type="ECO:0000313" key="5">
    <source>
        <dbReference type="WBParaSite" id="HCON_00014130-00001"/>
    </source>
</evidence>
<sequence length="222" mass="25138">FMQQHTIFGIFVIHSMILCSLAEKGWNPFADEAPSSFHVYVDDGWYDVVTINYDRKWVERYNLSRQYKGQDTWELIGSGKQRSRWSVGFSILRGFTPFRECFSYKVSLRLISKHELESVSNEVCIGPGSKSAEQVKFWIFTTILCGLIAVLFTVAIRHEVRREAIFAERKPTPIVIVPSDVRIQTGTGSKEATEGDSQRNSAAAQQTVVRVPSSTALRADHA</sequence>
<dbReference type="WBParaSite" id="HCON_00014130-00001">
    <property type="protein sequence ID" value="HCON_00014130-00001"/>
    <property type="gene ID" value="HCON_00014130"/>
</dbReference>
<dbReference type="Proteomes" id="UP000025227">
    <property type="component" value="Unplaced"/>
</dbReference>
<feature type="chain" id="PRO_5029623382" evidence="3">
    <location>
        <begin position="23"/>
        <end position="222"/>
    </location>
</feature>
<evidence type="ECO:0000256" key="1">
    <source>
        <dbReference type="SAM" id="MobiDB-lite"/>
    </source>
</evidence>
<keyword evidence="4" id="KW-1185">Reference proteome</keyword>
<dbReference type="AlphaFoldDB" id="A0A7I4XWZ4"/>
<keyword evidence="3" id="KW-0732">Signal</keyword>
<evidence type="ECO:0000313" key="4">
    <source>
        <dbReference type="Proteomes" id="UP000025227"/>
    </source>
</evidence>
<reference evidence="5" key="1">
    <citation type="submission" date="2020-12" db="UniProtKB">
        <authorList>
            <consortium name="WormBaseParasite"/>
        </authorList>
    </citation>
    <scope>IDENTIFICATION</scope>
    <source>
        <strain evidence="5">MHco3</strain>
    </source>
</reference>
<organism evidence="4 5">
    <name type="scientific">Haemonchus contortus</name>
    <name type="common">Barber pole worm</name>
    <dbReference type="NCBI Taxonomy" id="6289"/>
    <lineage>
        <taxon>Eukaryota</taxon>
        <taxon>Metazoa</taxon>
        <taxon>Ecdysozoa</taxon>
        <taxon>Nematoda</taxon>
        <taxon>Chromadorea</taxon>
        <taxon>Rhabditida</taxon>
        <taxon>Rhabditina</taxon>
        <taxon>Rhabditomorpha</taxon>
        <taxon>Strongyloidea</taxon>
        <taxon>Trichostrongylidae</taxon>
        <taxon>Haemonchus</taxon>
    </lineage>
</organism>